<dbReference type="AlphaFoldDB" id="A0A2N5UK69"/>
<reference evidence="2 3" key="1">
    <citation type="submission" date="2017-11" db="EMBL/GenBank/DDBJ databases">
        <title>De novo assembly and phasing of dikaryotic genomes from two isolates of Puccinia coronata f. sp. avenae, the causal agent of oat crown rust.</title>
        <authorList>
            <person name="Miller M.E."/>
            <person name="Zhang Y."/>
            <person name="Omidvar V."/>
            <person name="Sperschneider J."/>
            <person name="Schwessinger B."/>
            <person name="Raley C."/>
            <person name="Palmer J.M."/>
            <person name="Garnica D."/>
            <person name="Upadhyaya N."/>
            <person name="Rathjen J."/>
            <person name="Taylor J.M."/>
            <person name="Park R.F."/>
            <person name="Dodds P.N."/>
            <person name="Hirsch C.D."/>
            <person name="Kianian S.F."/>
            <person name="Figueroa M."/>
        </authorList>
    </citation>
    <scope>NUCLEOTIDE SEQUENCE [LARGE SCALE GENOMIC DNA]</scope>
    <source>
        <strain evidence="2">12NC29</strain>
    </source>
</reference>
<evidence type="ECO:0000256" key="1">
    <source>
        <dbReference type="SAM" id="MobiDB-lite"/>
    </source>
</evidence>
<proteinExistence type="predicted"/>
<dbReference type="EMBL" id="PGCJ01000213">
    <property type="protein sequence ID" value="PLW38047.1"/>
    <property type="molecule type" value="Genomic_DNA"/>
</dbReference>
<name>A0A2N5UK69_9BASI</name>
<accession>A0A2N5UK69</accession>
<dbReference type="PROSITE" id="PS51257">
    <property type="entry name" value="PROKAR_LIPOPROTEIN"/>
    <property type="match status" value="1"/>
</dbReference>
<keyword evidence="3" id="KW-1185">Reference proteome</keyword>
<feature type="region of interest" description="Disordered" evidence="1">
    <location>
        <begin position="1"/>
        <end position="50"/>
    </location>
</feature>
<comment type="caution">
    <text evidence="2">The sequence shown here is derived from an EMBL/GenBank/DDBJ whole genome shotgun (WGS) entry which is preliminary data.</text>
</comment>
<dbReference type="Proteomes" id="UP000235388">
    <property type="component" value="Unassembled WGS sequence"/>
</dbReference>
<evidence type="ECO:0000313" key="3">
    <source>
        <dbReference type="Proteomes" id="UP000235388"/>
    </source>
</evidence>
<organism evidence="2 3">
    <name type="scientific">Puccinia coronata f. sp. avenae</name>
    <dbReference type="NCBI Taxonomy" id="200324"/>
    <lineage>
        <taxon>Eukaryota</taxon>
        <taxon>Fungi</taxon>
        <taxon>Dikarya</taxon>
        <taxon>Basidiomycota</taxon>
        <taxon>Pucciniomycotina</taxon>
        <taxon>Pucciniomycetes</taxon>
        <taxon>Pucciniales</taxon>
        <taxon>Pucciniaceae</taxon>
        <taxon>Puccinia</taxon>
    </lineage>
</organism>
<gene>
    <name evidence="2" type="ORF">PCANC_14540</name>
</gene>
<protein>
    <submittedName>
        <fullName evidence="2">Uncharacterized protein</fullName>
    </submittedName>
</protein>
<sequence length="255" mass="27299">MFRARSSPAWTGIGSCRQAQPEATQVHVGDPCQPGTTSRPAEPPHPERGPERVVMRVAGLPRGLQRSAFAIGLLPSPSLRHLLPLAFTVKPVSFPFLSGPSLPPCCGEVENLTILGGLGLAPILLLAVTFSARGYLSTALRGIFLPLDQVRRVLTPSTNIRLARGLGQTSLRPAATAQCVTFSCWRTDSGQPEGATASRLVRRIPGSQALRRSSRTYLRPSRPLGSRDGCSVSHLQSKPSVKISTLSPETRILTT</sequence>
<evidence type="ECO:0000313" key="2">
    <source>
        <dbReference type="EMBL" id="PLW38047.1"/>
    </source>
</evidence>